<keyword evidence="7" id="KW-0472">Membrane</keyword>
<keyword evidence="8" id="KW-0998">Cell outer membrane</keyword>
<evidence type="ECO:0000313" key="11">
    <source>
        <dbReference type="EMBL" id="OIQ94525.1"/>
    </source>
</evidence>
<evidence type="ECO:0000256" key="3">
    <source>
        <dbReference type="ARBA" id="ARBA00022448"/>
    </source>
</evidence>
<evidence type="ECO:0000256" key="4">
    <source>
        <dbReference type="ARBA" id="ARBA00022452"/>
    </source>
</evidence>
<keyword evidence="3" id="KW-0813">Transport</keyword>
<dbReference type="PIRSF" id="PIRSF029745">
    <property type="entry name" value="FhaC"/>
    <property type="match status" value="1"/>
</dbReference>
<evidence type="ECO:0000256" key="2">
    <source>
        <dbReference type="ARBA" id="ARBA00009055"/>
    </source>
</evidence>
<comment type="caution">
    <text evidence="11">The sequence shown here is derived from an EMBL/GenBank/DDBJ whole genome shotgun (WGS) entry which is preliminary data.</text>
</comment>
<dbReference type="Pfam" id="PF17287">
    <property type="entry name" value="POTRA_3"/>
    <property type="match status" value="1"/>
</dbReference>
<dbReference type="PANTHER" id="PTHR34597:SF3">
    <property type="entry name" value="OUTER MEMBRANE TRANSPORTER CDIB"/>
    <property type="match status" value="1"/>
</dbReference>
<dbReference type="InterPro" id="IPR027282">
    <property type="entry name" value="TPS"/>
</dbReference>
<keyword evidence="4" id="KW-1134">Transmembrane beta strand</keyword>
<dbReference type="InterPro" id="IPR013686">
    <property type="entry name" value="Polypept-transport_assoc_ShlB"/>
</dbReference>
<dbReference type="PROSITE" id="PS51779">
    <property type="entry name" value="POTRA"/>
    <property type="match status" value="1"/>
</dbReference>
<dbReference type="GO" id="GO:0008320">
    <property type="term" value="F:protein transmembrane transporter activity"/>
    <property type="evidence" value="ECO:0007669"/>
    <property type="project" value="TreeGrafter"/>
</dbReference>
<keyword evidence="6" id="KW-0653">Protein transport</keyword>
<feature type="region of interest" description="Disordered" evidence="9">
    <location>
        <begin position="68"/>
        <end position="94"/>
    </location>
</feature>
<reference evidence="11" key="1">
    <citation type="submission" date="2016-10" db="EMBL/GenBank/DDBJ databases">
        <title>Sequence of Gallionella enrichment culture.</title>
        <authorList>
            <person name="Poehlein A."/>
            <person name="Muehling M."/>
            <person name="Daniel R."/>
        </authorList>
    </citation>
    <scope>NUCLEOTIDE SEQUENCE</scope>
</reference>
<evidence type="ECO:0000256" key="8">
    <source>
        <dbReference type="ARBA" id="ARBA00023237"/>
    </source>
</evidence>
<feature type="compositionally biased region" description="Low complexity" evidence="9">
    <location>
        <begin position="68"/>
        <end position="92"/>
    </location>
</feature>
<comment type="subcellular location">
    <subcellularLocation>
        <location evidence="1">Cell outer membrane</location>
    </subcellularLocation>
</comment>
<dbReference type="GO" id="GO:0009279">
    <property type="term" value="C:cell outer membrane"/>
    <property type="evidence" value="ECO:0007669"/>
    <property type="project" value="UniProtKB-SubCell"/>
</dbReference>
<evidence type="ECO:0000259" key="10">
    <source>
        <dbReference type="PROSITE" id="PS51779"/>
    </source>
</evidence>
<sequence length="603" mass="64817">MSANHSSEACDGKIQPRKRVFRRWWHTLAVVGLCAAPLALTMGAPARAQAVPHQLLQQQNQIQQLQQQQFDQMQRQRWQTEQPPAAGGEAPPTAHPVNPGTVCFTLRQVTFAGASLLSDADRAGLAAPYLGRCVTIDDINALIRAVTDLYGSRGYVTTRAVLPQQNVSGGHLILQVIEGRIQGFRWNGKAANDKSEVLAAFPHTPDADGANPPPLNLRDLEQGIDQINRLRANNAQMQLIPGDHPGETIIALSNTPAKSWRVTAGFDNSGQTLTGQAQAKGTAEIEDALGLDDDFEIDHSQSFLDNSSERASRSWTATGSVPYGDWRLNLSANVMEYRSLVMGQNQIYAGDGSQRALTLGVDRLLHRDGDSKTYASLSTGYESVQNNIAGMLINSSSPKLATVQGGLDDVRRVAGGVLHDSAKIIGGLHVWGARNDPSWPNLPKAQFTKEEADLSYGHPLSLAGLAFDWSTTAHGQWTHDSLYAPEQISIGSASTVTGYRDQVLLGNRGGYVRNELSLALPTGAAALDRALGALHPFAGYDIGTITHFQPDSATPGRLSGADIGLRLGGERLEGDLTYAWALAHPALISPPSHLLTFSLVVIL</sequence>
<dbReference type="EMBL" id="MLJW01000184">
    <property type="protein sequence ID" value="OIQ94525.1"/>
    <property type="molecule type" value="Genomic_DNA"/>
</dbReference>
<evidence type="ECO:0000256" key="1">
    <source>
        <dbReference type="ARBA" id="ARBA00004442"/>
    </source>
</evidence>
<evidence type="ECO:0000256" key="5">
    <source>
        <dbReference type="ARBA" id="ARBA00022692"/>
    </source>
</evidence>
<accession>A0A1J5S2F1</accession>
<dbReference type="Pfam" id="PF08479">
    <property type="entry name" value="POTRA_2"/>
    <property type="match status" value="1"/>
</dbReference>
<evidence type="ECO:0000256" key="6">
    <source>
        <dbReference type="ARBA" id="ARBA00022927"/>
    </source>
</evidence>
<dbReference type="InterPro" id="IPR035251">
    <property type="entry name" value="ShlB_POTRA"/>
</dbReference>
<gene>
    <name evidence="11" type="primary">shlB_2</name>
    <name evidence="11" type="ORF">GALL_234820</name>
</gene>
<name>A0A1J5S2F1_9ZZZZ</name>
<dbReference type="InterPro" id="IPR005565">
    <property type="entry name" value="Hemolysn_activator_HlyB_C"/>
</dbReference>
<keyword evidence="5" id="KW-0812">Transmembrane</keyword>
<dbReference type="InterPro" id="IPR051544">
    <property type="entry name" value="TPS_OM_transporter"/>
</dbReference>
<evidence type="ECO:0000256" key="7">
    <source>
        <dbReference type="ARBA" id="ARBA00023136"/>
    </source>
</evidence>
<evidence type="ECO:0000256" key="9">
    <source>
        <dbReference type="SAM" id="MobiDB-lite"/>
    </source>
</evidence>
<dbReference type="InterPro" id="IPR034746">
    <property type="entry name" value="POTRA"/>
</dbReference>
<feature type="domain" description="POTRA" evidence="10">
    <location>
        <begin position="104"/>
        <end position="179"/>
    </location>
</feature>
<organism evidence="11">
    <name type="scientific">mine drainage metagenome</name>
    <dbReference type="NCBI Taxonomy" id="410659"/>
    <lineage>
        <taxon>unclassified sequences</taxon>
        <taxon>metagenomes</taxon>
        <taxon>ecological metagenomes</taxon>
    </lineage>
</organism>
<proteinExistence type="inferred from homology"/>
<dbReference type="GO" id="GO:0098046">
    <property type="term" value="C:type V protein secretion system complex"/>
    <property type="evidence" value="ECO:0007669"/>
    <property type="project" value="TreeGrafter"/>
</dbReference>
<dbReference type="AlphaFoldDB" id="A0A1J5S2F1"/>
<dbReference type="Pfam" id="PF03865">
    <property type="entry name" value="ShlB"/>
    <property type="match status" value="1"/>
</dbReference>
<dbReference type="GO" id="GO:0046819">
    <property type="term" value="P:protein secretion by the type V secretion system"/>
    <property type="evidence" value="ECO:0007669"/>
    <property type="project" value="TreeGrafter"/>
</dbReference>
<dbReference type="Gene3D" id="2.40.160.50">
    <property type="entry name" value="membrane protein fhac: a member of the omp85/tpsb transporter family"/>
    <property type="match status" value="1"/>
</dbReference>
<dbReference type="PANTHER" id="PTHR34597">
    <property type="entry name" value="SLR1661 PROTEIN"/>
    <property type="match status" value="1"/>
</dbReference>
<dbReference type="Gene3D" id="3.10.20.310">
    <property type="entry name" value="membrane protein fhac"/>
    <property type="match status" value="1"/>
</dbReference>
<protein>
    <submittedName>
        <fullName evidence="11">Hemolysin transporter protein ShlB</fullName>
    </submittedName>
</protein>
<comment type="similarity">
    <text evidence="2">Belongs to the TPS (TC 1.B.20) family.</text>
</comment>